<dbReference type="RefSeq" id="WP_306866351.1">
    <property type="nucleotide sequence ID" value="NZ_JAUSRB010000002.1"/>
</dbReference>
<dbReference type="SUPFAM" id="SSF51905">
    <property type="entry name" value="FAD/NAD(P)-binding domain"/>
    <property type="match status" value="1"/>
</dbReference>
<protein>
    <submittedName>
        <fullName evidence="7">Pyruvate/2-oxoglutarate dehydrogenase complex dihydrolipoamide dehydrogenase (E3) component</fullName>
    </submittedName>
</protein>
<evidence type="ECO:0000313" key="7">
    <source>
        <dbReference type="EMBL" id="MDP9866142.1"/>
    </source>
</evidence>
<dbReference type="Gene3D" id="3.50.50.60">
    <property type="entry name" value="FAD/NAD(P)-binding domain"/>
    <property type="match status" value="2"/>
</dbReference>
<proteinExistence type="inferred from homology"/>
<dbReference type="Pfam" id="PF02852">
    <property type="entry name" value="Pyr_redox_dim"/>
    <property type="match status" value="1"/>
</dbReference>
<comment type="caution">
    <text evidence="7">The sequence shown here is derived from an EMBL/GenBank/DDBJ whole genome shotgun (WGS) entry which is preliminary data.</text>
</comment>
<dbReference type="Proteomes" id="UP001230426">
    <property type="component" value="Unassembled WGS sequence"/>
</dbReference>
<name>A0ABT9RA59_9ACTN</name>
<evidence type="ECO:0000313" key="8">
    <source>
        <dbReference type="Proteomes" id="UP001230426"/>
    </source>
</evidence>
<dbReference type="PRINTS" id="PR00368">
    <property type="entry name" value="FADPNR"/>
</dbReference>
<keyword evidence="7" id="KW-0670">Pyruvate</keyword>
<dbReference type="EMBL" id="JAUSRB010000002">
    <property type="protein sequence ID" value="MDP9866142.1"/>
    <property type="molecule type" value="Genomic_DNA"/>
</dbReference>
<dbReference type="Gene3D" id="3.30.390.30">
    <property type="match status" value="1"/>
</dbReference>
<accession>A0ABT9RA59</accession>
<feature type="domain" description="FAD/NAD(P)-binding" evidence="6">
    <location>
        <begin position="3"/>
        <end position="316"/>
    </location>
</feature>
<dbReference type="InterPro" id="IPR001100">
    <property type="entry name" value="Pyr_nuc-diS_OxRdtase"/>
</dbReference>
<dbReference type="InterPro" id="IPR004099">
    <property type="entry name" value="Pyr_nucl-diS_OxRdtase_dimer"/>
</dbReference>
<dbReference type="InterPro" id="IPR036188">
    <property type="entry name" value="FAD/NAD-bd_sf"/>
</dbReference>
<feature type="domain" description="Pyridine nucleotide-disulphide oxidoreductase dimerisation" evidence="5">
    <location>
        <begin position="336"/>
        <end position="442"/>
    </location>
</feature>
<organism evidence="7 8">
    <name type="scientific">Streptosporangium brasiliense</name>
    <dbReference type="NCBI Taxonomy" id="47480"/>
    <lineage>
        <taxon>Bacteria</taxon>
        <taxon>Bacillati</taxon>
        <taxon>Actinomycetota</taxon>
        <taxon>Actinomycetes</taxon>
        <taxon>Streptosporangiales</taxon>
        <taxon>Streptosporangiaceae</taxon>
        <taxon>Streptosporangium</taxon>
    </lineage>
</organism>
<dbReference type="InterPro" id="IPR016156">
    <property type="entry name" value="FAD/NAD-linked_Rdtase_dimer_sf"/>
</dbReference>
<evidence type="ECO:0000259" key="5">
    <source>
        <dbReference type="Pfam" id="PF02852"/>
    </source>
</evidence>
<sequence length="447" mass="47216">MEFDIIVLGTGPGGEDAAGRLAEAGLQVAAVEAALVGGECPYWGCIPSKMMIRAADLLTEGRRVPGLAGDSTVSPDWAQVAERIRKEATDGWNDQVAADRLTGKGARLVRGAAKITGPGEVTVDGQVLRARRGIVVATGSQPAVPPIEGLRETPYWTNHHAIETEKAPESLIVLGGGAIGAELGQVFSRFGTAVTVVEGTNRLLPLEEPEASALITEVFEAEGIQVRTGARARRVSHDGSAFTLEVEDGPAVRAERLLVATGRRSDLRALGVGAVGLDESARSIETDGRMRAAEGVWALGDVTGKGAFTHMSMYQADIVVRDILGEPVHDAEYHAVPRVTFTDPEIGSVGLSEAQAREQGLEVRTALTRIPDSTRGWIHRAGNEGFVKLVAADGVLAGATSAGPVGGEVLSMLTLAVHARIPVRRLREMIYAYPTFHRAVEAALKEL</sequence>
<keyword evidence="8" id="KW-1185">Reference proteome</keyword>
<dbReference type="InterPro" id="IPR023753">
    <property type="entry name" value="FAD/NAD-binding_dom"/>
</dbReference>
<reference evidence="7 8" key="1">
    <citation type="submission" date="2023-07" db="EMBL/GenBank/DDBJ databases">
        <title>Sequencing the genomes of 1000 actinobacteria strains.</title>
        <authorList>
            <person name="Klenk H.-P."/>
        </authorList>
    </citation>
    <scope>NUCLEOTIDE SEQUENCE [LARGE SCALE GENOMIC DNA]</scope>
    <source>
        <strain evidence="7 8">DSM 44109</strain>
    </source>
</reference>
<evidence type="ECO:0000256" key="2">
    <source>
        <dbReference type="ARBA" id="ARBA00007532"/>
    </source>
</evidence>
<gene>
    <name evidence="7" type="ORF">J2S55_005408</name>
</gene>
<evidence type="ECO:0000256" key="3">
    <source>
        <dbReference type="ARBA" id="ARBA00022630"/>
    </source>
</evidence>
<evidence type="ECO:0000256" key="1">
    <source>
        <dbReference type="ARBA" id="ARBA00001974"/>
    </source>
</evidence>
<dbReference type="PRINTS" id="PR00411">
    <property type="entry name" value="PNDRDTASEI"/>
</dbReference>
<comment type="similarity">
    <text evidence="2">Belongs to the class-I pyridine nucleotide-disulfide oxidoreductase family.</text>
</comment>
<dbReference type="PANTHER" id="PTHR43014">
    <property type="entry name" value="MERCURIC REDUCTASE"/>
    <property type="match status" value="1"/>
</dbReference>
<dbReference type="PANTHER" id="PTHR43014:SF2">
    <property type="entry name" value="MERCURIC REDUCTASE"/>
    <property type="match status" value="1"/>
</dbReference>
<dbReference type="PIRSF" id="PIRSF000350">
    <property type="entry name" value="Mercury_reductase_MerA"/>
    <property type="match status" value="1"/>
</dbReference>
<dbReference type="Pfam" id="PF07992">
    <property type="entry name" value="Pyr_redox_2"/>
    <property type="match status" value="1"/>
</dbReference>
<keyword evidence="4" id="KW-0274">FAD</keyword>
<evidence type="ECO:0000259" key="6">
    <source>
        <dbReference type="Pfam" id="PF07992"/>
    </source>
</evidence>
<comment type="cofactor">
    <cofactor evidence="1">
        <name>FAD</name>
        <dbReference type="ChEBI" id="CHEBI:57692"/>
    </cofactor>
</comment>
<keyword evidence="3" id="KW-0285">Flavoprotein</keyword>
<evidence type="ECO:0000256" key="4">
    <source>
        <dbReference type="ARBA" id="ARBA00022827"/>
    </source>
</evidence>
<dbReference type="SUPFAM" id="SSF55424">
    <property type="entry name" value="FAD/NAD-linked reductases, dimerisation (C-terminal) domain"/>
    <property type="match status" value="1"/>
</dbReference>